<sequence>MADRSVSIKLRANVSGFTAGLRAAQTDTTNLGRKMTETGAAADQMRRRLEAATKALPKIEIDADSSAAEVKFAQLRRDLETLASKKIGVDVDAGVARAEIGRIEDELARLQRTEVDVNVRADIGTALAELRAVDVELKRVDGHDARVQVDADVGGALASIAMVGAALAALPAVTTLAVGVTALGGAFAAAGLGAAGFAAVAVPSMGRVSEALKAQETAANAAGGATSGAGQSAAQAAQQAMQLEQAEKRLTDAQKDERQAQEDLTRAREDGRRALEDMNFSLERSILSQKDAALAVREAEARLQEVMADPESSALDIERAMLSVEQAHQRAREQEVKTQRAKKDTAAANKAGVKGTQEYQRAQENVIAAQEKVAQAEQQLKVLRLQQKEAMSSAGGAAGGLKDALADLSKEERAMVKDLEAFQKGYEKWQRSLQPDVFPAIRQGMDLVLLGLDKIGPGVSGAGKAFTTLGKDAEAALRGPFWTDFFNDVNAEIPGAITSLGHVGMDVFTGLAGVIKAFLPYADDVTAALERGSETFADWGTGLGDSDGFQRFLMMVREDGPIVVEALGNLAKAAAPLGGISVTGLSLLARVLADMSPEQIRGVAIAVGAVYTAVKGYQTVSGAVGWYRDLAGSISKAGDTADAAKGRFSGLGGSLKAAGIAGVVLGIAGAADNLADSLTGLNPDIDKLARGMSDFVRGGQPAPELMDQIAGKVNVLDLTQWENFGDISSRLASDNPFWKISSDFSDSVKEISGGLITMDSGAQRMSNIDQALATMVRSGNGDQAAKMFSVLTRMAGDAGVPMDRLKQQLPEYTRAIGATTQPTNAAALAIQGAKAAMDNLNGAVSKFAGRTDALVAVRNMEAAYKDATVALEGTNGKLSVNHDMVASQRDAVILAREKFSGYIDSIRTAADGSATLSGKTEDATRAVLEQLPNLAKLAGKSGEAKEEILKLAQAYGISRDDAIKAMSSADGLRDVLDKLESKEIRIFVKTEYQDELSREALRQANKHAEGGIYGVGGHQYMADGGIRDVAGPVLMAWGGVRSVGADPGAMIATGPKLISGRAGPDVVFGEAGAEAYIPLAPNRRARGLEVLTAAANIMGQTVMPAAAGSSVSSSSTTIGGSVTNVGGAVTSIGGARTTVGGSYGSRISSPTTINSSQVSRPVSGGTSGGGWSSADVAQIAGQLATIVSRLDAMERRNPVTVENMQVREQADVGAVAAALYSRLGSKGR</sequence>
<protein>
    <recommendedName>
        <fullName evidence="4">Bacteriophage tail tape measure N-terminal domain-containing protein</fullName>
    </recommendedName>
</protein>
<evidence type="ECO:0000313" key="3">
    <source>
        <dbReference type="Proteomes" id="UP000611554"/>
    </source>
</evidence>
<dbReference type="Proteomes" id="UP000611554">
    <property type="component" value="Unassembled WGS sequence"/>
</dbReference>
<accession>A0ABQ2R9I7</accession>
<evidence type="ECO:0008006" key="4">
    <source>
        <dbReference type="Google" id="ProtNLM"/>
    </source>
</evidence>
<evidence type="ECO:0000313" key="2">
    <source>
        <dbReference type="EMBL" id="GGQ20791.1"/>
    </source>
</evidence>
<feature type="compositionally biased region" description="Polar residues" evidence="1">
    <location>
        <begin position="1146"/>
        <end position="1160"/>
    </location>
</feature>
<feature type="region of interest" description="Disordered" evidence="1">
    <location>
        <begin position="333"/>
        <end position="354"/>
    </location>
</feature>
<gene>
    <name evidence="2" type="ORF">GCM10010140_58820</name>
</gene>
<comment type="caution">
    <text evidence="2">The sequence shown here is derived from an EMBL/GenBank/DDBJ whole genome shotgun (WGS) entry which is preliminary data.</text>
</comment>
<name>A0ABQ2R9I7_9ACTN</name>
<feature type="region of interest" description="Disordered" evidence="1">
    <location>
        <begin position="1146"/>
        <end position="1169"/>
    </location>
</feature>
<proteinExistence type="predicted"/>
<dbReference type="EMBL" id="BMQJ01000017">
    <property type="protein sequence ID" value="GGQ20791.1"/>
    <property type="molecule type" value="Genomic_DNA"/>
</dbReference>
<keyword evidence="3" id="KW-1185">Reference proteome</keyword>
<evidence type="ECO:0000256" key="1">
    <source>
        <dbReference type="SAM" id="MobiDB-lite"/>
    </source>
</evidence>
<organism evidence="2 3">
    <name type="scientific">Streptosporangium pseudovulgare</name>
    <dbReference type="NCBI Taxonomy" id="35765"/>
    <lineage>
        <taxon>Bacteria</taxon>
        <taxon>Bacillati</taxon>
        <taxon>Actinomycetota</taxon>
        <taxon>Actinomycetes</taxon>
        <taxon>Streptosporangiales</taxon>
        <taxon>Streptosporangiaceae</taxon>
        <taxon>Streptosporangium</taxon>
    </lineage>
</organism>
<reference evidence="3" key="1">
    <citation type="journal article" date="2019" name="Int. J. Syst. Evol. Microbiol.">
        <title>The Global Catalogue of Microorganisms (GCM) 10K type strain sequencing project: providing services to taxonomists for standard genome sequencing and annotation.</title>
        <authorList>
            <consortium name="The Broad Institute Genomics Platform"/>
            <consortium name="The Broad Institute Genome Sequencing Center for Infectious Disease"/>
            <person name="Wu L."/>
            <person name="Ma J."/>
        </authorList>
    </citation>
    <scope>NUCLEOTIDE SEQUENCE [LARGE SCALE GENOMIC DNA]</scope>
    <source>
        <strain evidence="3">JCM 3115</strain>
    </source>
</reference>
<feature type="region of interest" description="Disordered" evidence="1">
    <location>
        <begin position="248"/>
        <end position="272"/>
    </location>
</feature>
<feature type="compositionally biased region" description="Basic and acidic residues" evidence="1">
    <location>
        <begin position="333"/>
        <end position="345"/>
    </location>
</feature>